<dbReference type="SUPFAM" id="SSF88713">
    <property type="entry name" value="Glycoside hydrolase/deacetylase"/>
    <property type="match status" value="1"/>
</dbReference>
<dbReference type="PROSITE" id="PS51677">
    <property type="entry name" value="NODB"/>
    <property type="match status" value="1"/>
</dbReference>
<comment type="function">
    <text evidence="1">Is involved in generating a small heat-stable compound (Nod), an acylated oligomer of N-acetylglucosamine, that stimulates mitosis in various plant protoplasts.</text>
</comment>
<reference evidence="10" key="1">
    <citation type="journal article" date="2024" name="Antonie Van Leeuwenhoek">
        <title>Bradyrhizobium ontarionense sp. nov., a novel bacterial symbiont isolated from Aeschynomene indica (Indian jointvetch), harbours photosynthesis, nitrogen fixation and nitrous oxide (N2O) reductase genes.</title>
        <authorList>
            <person name="Bromfield E.S.P."/>
            <person name="Cloutier S."/>
        </authorList>
    </citation>
    <scope>NUCLEOTIDE SEQUENCE</scope>
    <source>
        <strain evidence="10">A19</strain>
    </source>
</reference>
<accession>A0ABY3RGB3</accession>
<evidence type="ECO:0000259" key="9">
    <source>
        <dbReference type="PROSITE" id="PS51677"/>
    </source>
</evidence>
<gene>
    <name evidence="10" type="ORF">LQG66_08310</name>
</gene>
<evidence type="ECO:0000256" key="4">
    <source>
        <dbReference type="ARBA" id="ARBA00022723"/>
    </source>
</evidence>
<keyword evidence="11" id="KW-1185">Reference proteome</keyword>
<keyword evidence="8" id="KW-0732">Signal</keyword>
<feature type="chain" id="PRO_5046564497" description="Chitooligosaccharide deacetylase" evidence="8">
    <location>
        <begin position="23"/>
        <end position="273"/>
    </location>
</feature>
<protein>
    <recommendedName>
        <fullName evidence="3">Chitooligosaccharide deacetylase</fullName>
    </recommendedName>
    <alternativeName>
        <fullName evidence="6">Nodulation protein B</fullName>
    </alternativeName>
</protein>
<evidence type="ECO:0000256" key="1">
    <source>
        <dbReference type="ARBA" id="ARBA00003236"/>
    </source>
</evidence>
<sequence length="273" mass="29356">MTGWVNAAGLAAALLAAHGAFAAPAGCPREGTLGTSRVLSVDPKQYPRVGLKSFPDTLPLHDGEVVLTFDDGPSPPMTNKVLAALARECVRATFFLVGQPASGRAALVRRIAAEGHTVGHHSFTHAHLAHITPEQAVEEIDRGIAADEMALNGVETTTPSTPFFRFPYFESTPAELDLLQSRGIAVFGTDFWASDWNPMSPQQTLKLLTSRLNQARKGIILLHDPQPRTVAMLPSFLRYLRDHGYRVVHVVPAKPEQHSESPAGAAVTPHEGG</sequence>
<evidence type="ECO:0000256" key="3">
    <source>
        <dbReference type="ARBA" id="ARBA00020071"/>
    </source>
</evidence>
<feature type="region of interest" description="Disordered" evidence="7">
    <location>
        <begin position="254"/>
        <end position="273"/>
    </location>
</feature>
<dbReference type="RefSeq" id="WP_231325280.1">
    <property type="nucleotide sequence ID" value="NZ_CP088156.1"/>
</dbReference>
<dbReference type="PANTHER" id="PTHR10587:SF133">
    <property type="entry name" value="CHITIN DEACETYLASE 1-RELATED"/>
    <property type="match status" value="1"/>
</dbReference>
<name>A0ABY3RGB3_9BRAD</name>
<comment type="similarity">
    <text evidence="2">Belongs to the polysaccharide deacetylase family.</text>
</comment>
<feature type="signal peptide" evidence="8">
    <location>
        <begin position="1"/>
        <end position="22"/>
    </location>
</feature>
<dbReference type="CDD" id="cd10917">
    <property type="entry name" value="CE4_NodB_like_6s_7s"/>
    <property type="match status" value="1"/>
</dbReference>
<evidence type="ECO:0000256" key="5">
    <source>
        <dbReference type="ARBA" id="ARBA00022801"/>
    </source>
</evidence>
<dbReference type="InterPro" id="IPR050248">
    <property type="entry name" value="Polysacc_deacetylase_ArnD"/>
</dbReference>
<dbReference type="Pfam" id="PF01522">
    <property type="entry name" value="Polysacc_deac_1"/>
    <property type="match status" value="1"/>
</dbReference>
<dbReference type="InterPro" id="IPR011330">
    <property type="entry name" value="Glyco_hydro/deAcase_b/a-brl"/>
</dbReference>
<keyword evidence="5" id="KW-0378">Hydrolase</keyword>
<dbReference type="Proteomes" id="UP001431010">
    <property type="component" value="Chromosome"/>
</dbReference>
<evidence type="ECO:0000256" key="6">
    <source>
        <dbReference type="ARBA" id="ARBA00032976"/>
    </source>
</evidence>
<keyword evidence="4" id="KW-0479">Metal-binding</keyword>
<evidence type="ECO:0000313" key="11">
    <source>
        <dbReference type="Proteomes" id="UP001431010"/>
    </source>
</evidence>
<organism evidence="10 11">
    <name type="scientific">Bradyrhizobium ontarionense</name>
    <dbReference type="NCBI Taxonomy" id="2898149"/>
    <lineage>
        <taxon>Bacteria</taxon>
        <taxon>Pseudomonadati</taxon>
        <taxon>Pseudomonadota</taxon>
        <taxon>Alphaproteobacteria</taxon>
        <taxon>Hyphomicrobiales</taxon>
        <taxon>Nitrobacteraceae</taxon>
        <taxon>Bradyrhizobium</taxon>
    </lineage>
</organism>
<dbReference type="InterPro" id="IPR002509">
    <property type="entry name" value="NODB_dom"/>
</dbReference>
<evidence type="ECO:0000313" key="10">
    <source>
        <dbReference type="EMBL" id="UFZ06289.1"/>
    </source>
</evidence>
<dbReference type="Gene3D" id="3.20.20.370">
    <property type="entry name" value="Glycoside hydrolase/deacetylase"/>
    <property type="match status" value="1"/>
</dbReference>
<evidence type="ECO:0000256" key="2">
    <source>
        <dbReference type="ARBA" id="ARBA00010973"/>
    </source>
</evidence>
<dbReference type="EMBL" id="CP088156">
    <property type="protein sequence ID" value="UFZ06289.1"/>
    <property type="molecule type" value="Genomic_DNA"/>
</dbReference>
<evidence type="ECO:0000256" key="8">
    <source>
        <dbReference type="SAM" id="SignalP"/>
    </source>
</evidence>
<feature type="domain" description="NodB homology" evidence="9">
    <location>
        <begin position="63"/>
        <end position="248"/>
    </location>
</feature>
<proteinExistence type="inferred from homology"/>
<dbReference type="PANTHER" id="PTHR10587">
    <property type="entry name" value="GLYCOSYL TRANSFERASE-RELATED"/>
    <property type="match status" value="1"/>
</dbReference>
<evidence type="ECO:0000256" key="7">
    <source>
        <dbReference type="SAM" id="MobiDB-lite"/>
    </source>
</evidence>